<evidence type="ECO:0000313" key="8">
    <source>
        <dbReference type="EMBL" id="RKG91310.1"/>
    </source>
</evidence>
<reference evidence="9" key="1">
    <citation type="submission" date="2018-09" db="EMBL/GenBank/DDBJ databases">
        <authorList>
            <person name="Livingstone P.G."/>
            <person name="Whitworth D.E."/>
        </authorList>
    </citation>
    <scope>NUCLEOTIDE SEQUENCE [LARGE SCALE GENOMIC DNA]</scope>
    <source>
        <strain evidence="9">CA054A</strain>
    </source>
</reference>
<feature type="transmembrane region" description="Helical" evidence="6">
    <location>
        <begin position="181"/>
        <end position="202"/>
    </location>
</feature>
<comment type="subcellular location">
    <subcellularLocation>
        <location evidence="1">Membrane</location>
        <topology evidence="1">Multi-pass membrane protein</topology>
    </subcellularLocation>
</comment>
<dbReference type="InterPro" id="IPR000620">
    <property type="entry name" value="EamA_dom"/>
</dbReference>
<keyword evidence="9" id="KW-1185">Reference proteome</keyword>
<dbReference type="PANTHER" id="PTHR32322">
    <property type="entry name" value="INNER MEMBRANE TRANSPORTER"/>
    <property type="match status" value="1"/>
</dbReference>
<feature type="transmembrane region" description="Helical" evidence="6">
    <location>
        <begin position="265"/>
        <end position="285"/>
    </location>
</feature>
<feature type="transmembrane region" description="Helical" evidence="6">
    <location>
        <begin position="148"/>
        <end position="169"/>
    </location>
</feature>
<name>A0A3A8JHI3_9BACT</name>
<dbReference type="SUPFAM" id="SSF103481">
    <property type="entry name" value="Multidrug resistance efflux transporter EmrE"/>
    <property type="match status" value="1"/>
</dbReference>
<evidence type="ECO:0000256" key="2">
    <source>
        <dbReference type="ARBA" id="ARBA00007362"/>
    </source>
</evidence>
<evidence type="ECO:0000256" key="3">
    <source>
        <dbReference type="ARBA" id="ARBA00022692"/>
    </source>
</evidence>
<dbReference type="Proteomes" id="UP000268094">
    <property type="component" value="Unassembled WGS sequence"/>
</dbReference>
<feature type="transmembrane region" description="Helical" evidence="6">
    <location>
        <begin position="239"/>
        <end position="259"/>
    </location>
</feature>
<evidence type="ECO:0000256" key="5">
    <source>
        <dbReference type="ARBA" id="ARBA00023136"/>
    </source>
</evidence>
<feature type="transmembrane region" description="Helical" evidence="6">
    <location>
        <begin position="208"/>
        <end position="227"/>
    </location>
</feature>
<feature type="transmembrane region" description="Helical" evidence="6">
    <location>
        <begin position="96"/>
        <end position="116"/>
    </location>
</feature>
<evidence type="ECO:0000256" key="6">
    <source>
        <dbReference type="SAM" id="Phobius"/>
    </source>
</evidence>
<evidence type="ECO:0000256" key="1">
    <source>
        <dbReference type="ARBA" id="ARBA00004141"/>
    </source>
</evidence>
<dbReference type="PANTHER" id="PTHR32322:SF2">
    <property type="entry name" value="EAMA DOMAIN-CONTAINING PROTEIN"/>
    <property type="match status" value="1"/>
</dbReference>
<evidence type="ECO:0000313" key="9">
    <source>
        <dbReference type="Proteomes" id="UP000268094"/>
    </source>
</evidence>
<comment type="similarity">
    <text evidence="2">Belongs to the EamA transporter family.</text>
</comment>
<feature type="domain" description="EamA" evidence="7">
    <location>
        <begin position="149"/>
        <end position="278"/>
    </location>
</feature>
<dbReference type="OrthoDB" id="9815120at2"/>
<evidence type="ECO:0000259" key="7">
    <source>
        <dbReference type="Pfam" id="PF00892"/>
    </source>
</evidence>
<feature type="transmembrane region" description="Helical" evidence="6">
    <location>
        <begin position="123"/>
        <end position="142"/>
    </location>
</feature>
<organism evidence="8 9">
    <name type="scientific">Corallococcus terminator</name>
    <dbReference type="NCBI Taxonomy" id="2316733"/>
    <lineage>
        <taxon>Bacteria</taxon>
        <taxon>Pseudomonadati</taxon>
        <taxon>Myxococcota</taxon>
        <taxon>Myxococcia</taxon>
        <taxon>Myxococcales</taxon>
        <taxon>Cystobacterineae</taxon>
        <taxon>Myxococcaceae</taxon>
        <taxon>Corallococcus</taxon>
    </lineage>
</organism>
<comment type="caution">
    <text evidence="8">The sequence shown here is derived from an EMBL/GenBank/DDBJ whole genome shotgun (WGS) entry which is preliminary data.</text>
</comment>
<dbReference type="Pfam" id="PF00892">
    <property type="entry name" value="EamA"/>
    <property type="match status" value="1"/>
</dbReference>
<feature type="transmembrane region" description="Helical" evidence="6">
    <location>
        <begin position="72"/>
        <end position="90"/>
    </location>
</feature>
<dbReference type="RefSeq" id="WP_120540333.1">
    <property type="nucleotide sequence ID" value="NZ_RAVZ01000046.1"/>
</dbReference>
<gene>
    <name evidence="8" type="ORF">D7V88_09700</name>
</gene>
<feature type="transmembrane region" description="Helical" evidence="6">
    <location>
        <begin position="38"/>
        <end position="60"/>
    </location>
</feature>
<feature type="transmembrane region" description="Helical" evidence="6">
    <location>
        <begin position="12"/>
        <end position="32"/>
    </location>
</feature>
<dbReference type="InterPro" id="IPR037185">
    <property type="entry name" value="EmrE-like"/>
</dbReference>
<dbReference type="AlphaFoldDB" id="A0A3A8JHI3"/>
<accession>A0A3A8JHI3</accession>
<sequence>MTEAAGRRASPLSPIPAVLIAVVSVQGGAALAKGLFPAVGATGAAGLRLVLASVMLLAFFRPPLTRYTRAQWAAIIPYGLALGVMNLTYYLSIARIPLGLAVTLEFVGPFALAVVGSRKALDFLWVLFAATGIVLITPWTARPGGLDPLGVVLALAAGACWAVYILVGGRLSKLVPEGQGVAAGMVVATLVVLPFSLVLGHLERLTPALFAASVGVALLSSALPYTLEMMALGKLSSRTFGILMSLEPGVATVAGWVFLREQLTPLQWLAVALVSVASAGATLTAKRLPLPVEV</sequence>
<keyword evidence="3 6" id="KW-0812">Transmembrane</keyword>
<protein>
    <submittedName>
        <fullName evidence="8">DMT family transporter</fullName>
    </submittedName>
</protein>
<proteinExistence type="inferred from homology"/>
<evidence type="ECO:0000256" key="4">
    <source>
        <dbReference type="ARBA" id="ARBA00022989"/>
    </source>
</evidence>
<dbReference type="EMBL" id="RAVZ01000046">
    <property type="protein sequence ID" value="RKG91310.1"/>
    <property type="molecule type" value="Genomic_DNA"/>
</dbReference>
<keyword evidence="4 6" id="KW-1133">Transmembrane helix</keyword>
<keyword evidence="5 6" id="KW-0472">Membrane</keyword>
<dbReference type="GO" id="GO:0016020">
    <property type="term" value="C:membrane"/>
    <property type="evidence" value="ECO:0007669"/>
    <property type="project" value="UniProtKB-SubCell"/>
</dbReference>
<dbReference type="InterPro" id="IPR050638">
    <property type="entry name" value="AA-Vitamin_Transporters"/>
</dbReference>